<organism evidence="2 3">
    <name type="scientific">Cylindrotheca closterium</name>
    <dbReference type="NCBI Taxonomy" id="2856"/>
    <lineage>
        <taxon>Eukaryota</taxon>
        <taxon>Sar</taxon>
        <taxon>Stramenopiles</taxon>
        <taxon>Ochrophyta</taxon>
        <taxon>Bacillariophyta</taxon>
        <taxon>Bacillariophyceae</taxon>
        <taxon>Bacillariophycidae</taxon>
        <taxon>Bacillariales</taxon>
        <taxon>Bacillariaceae</taxon>
        <taxon>Cylindrotheca</taxon>
    </lineage>
</organism>
<comment type="caution">
    <text evidence="2">The sequence shown here is derived from an EMBL/GenBank/DDBJ whole genome shotgun (WGS) entry which is preliminary data.</text>
</comment>
<feature type="compositionally biased region" description="Polar residues" evidence="1">
    <location>
        <begin position="175"/>
        <end position="185"/>
    </location>
</feature>
<feature type="compositionally biased region" description="Low complexity" evidence="1">
    <location>
        <begin position="31"/>
        <end position="42"/>
    </location>
</feature>
<feature type="compositionally biased region" description="Polar residues" evidence="1">
    <location>
        <begin position="15"/>
        <end position="30"/>
    </location>
</feature>
<feature type="region of interest" description="Disordered" evidence="1">
    <location>
        <begin position="147"/>
        <end position="185"/>
    </location>
</feature>
<accession>A0AAD2CIE2</accession>
<dbReference type="Proteomes" id="UP001295423">
    <property type="component" value="Unassembled WGS sequence"/>
</dbReference>
<feature type="compositionally biased region" description="Polar residues" evidence="1">
    <location>
        <begin position="80"/>
        <end position="95"/>
    </location>
</feature>
<feature type="compositionally biased region" description="Low complexity" evidence="1">
    <location>
        <begin position="247"/>
        <end position="261"/>
    </location>
</feature>
<feature type="region of interest" description="Disordered" evidence="1">
    <location>
        <begin position="247"/>
        <end position="274"/>
    </location>
</feature>
<proteinExistence type="predicted"/>
<sequence>MNHLNQLKLNSSRGGCLNVTNSKHNTLTNPNSSATSKQQQSNQSNNPWLEYLKLSVFVDGFCCHCGDFSSSEECEDKPTTTETNSNSYVVANHQMPSKKNKSNKTRDWTRWISSSLESFSYSSSNQQQHDQHKPNKLPQHELQLQHVQSLPTPPPSRRHHSKQDKNLKKTHGLGRSSSYALKRTGTLNPPFSEFDIQDANDYHHDDDSEAGLEIIMRKYEPPPRPIETSRKLDKKVSFSEIQIFASTTESLSPSSSLTSSEAGYHFQDSPRDPPPHITTTSIDAFEANKPTDPNPIPYHMRFARPPPELLVPKEDLRRASSLMDDDESRMSATTPTKQRSVKWKPFSRFGTSLKNKKNKKTIRKSRKQRSQNNIRVLDATDPKYAKHINMAGIVSRSRDSNYEGMY</sequence>
<keyword evidence="3" id="KW-1185">Reference proteome</keyword>
<evidence type="ECO:0000313" key="2">
    <source>
        <dbReference type="EMBL" id="CAJ1935215.1"/>
    </source>
</evidence>
<protein>
    <submittedName>
        <fullName evidence="2">Uncharacterized protein</fullName>
    </submittedName>
</protein>
<gene>
    <name evidence="2" type="ORF">CYCCA115_LOCUS4551</name>
</gene>
<dbReference type="EMBL" id="CAKOGP040000446">
    <property type="protein sequence ID" value="CAJ1935215.1"/>
    <property type="molecule type" value="Genomic_DNA"/>
</dbReference>
<evidence type="ECO:0000256" key="1">
    <source>
        <dbReference type="SAM" id="MobiDB-lite"/>
    </source>
</evidence>
<feature type="region of interest" description="Disordered" evidence="1">
    <location>
        <begin position="321"/>
        <end position="341"/>
    </location>
</feature>
<feature type="region of interest" description="Disordered" evidence="1">
    <location>
        <begin position="15"/>
        <end position="42"/>
    </location>
</feature>
<feature type="compositionally biased region" description="Basic residues" evidence="1">
    <location>
        <begin position="156"/>
        <end position="172"/>
    </location>
</feature>
<evidence type="ECO:0000313" key="3">
    <source>
        <dbReference type="Proteomes" id="UP001295423"/>
    </source>
</evidence>
<feature type="region of interest" description="Disordered" evidence="1">
    <location>
        <begin position="70"/>
        <end position="106"/>
    </location>
</feature>
<dbReference type="AlphaFoldDB" id="A0AAD2CIE2"/>
<reference evidence="2" key="1">
    <citation type="submission" date="2023-08" db="EMBL/GenBank/DDBJ databases">
        <authorList>
            <person name="Audoor S."/>
            <person name="Bilcke G."/>
        </authorList>
    </citation>
    <scope>NUCLEOTIDE SEQUENCE</scope>
</reference>
<name>A0AAD2CIE2_9STRA</name>